<dbReference type="Gene3D" id="3.40.50.10330">
    <property type="entry name" value="Probable inorganic polyphosphate/atp-NAD kinase, domain 1"/>
    <property type="match status" value="1"/>
</dbReference>
<evidence type="ECO:0000256" key="3">
    <source>
        <dbReference type="ARBA" id="ARBA00022777"/>
    </source>
</evidence>
<feature type="compositionally biased region" description="Basic and acidic residues" evidence="6">
    <location>
        <begin position="317"/>
        <end position="332"/>
    </location>
</feature>
<gene>
    <name evidence="7" type="ORF">GLX27_000923</name>
</gene>
<dbReference type="Proteomes" id="UP000818624">
    <property type="component" value="Chromosome 1"/>
</dbReference>
<keyword evidence="5" id="KW-0520">NAD</keyword>
<dbReference type="Pfam" id="PF01513">
    <property type="entry name" value="NAD_kinase"/>
    <property type="match status" value="1"/>
</dbReference>
<dbReference type="EC" id="2.7.1.23" evidence="7"/>
<dbReference type="GO" id="GO:0003951">
    <property type="term" value="F:NAD+ kinase activity"/>
    <property type="evidence" value="ECO:0007669"/>
    <property type="project" value="UniProtKB-EC"/>
</dbReference>
<dbReference type="EMBL" id="CP046234">
    <property type="protein sequence ID" value="WFD46289.1"/>
    <property type="molecule type" value="Genomic_DNA"/>
</dbReference>
<feature type="compositionally biased region" description="Low complexity" evidence="6">
    <location>
        <begin position="547"/>
        <end position="556"/>
    </location>
</feature>
<organism evidence="7 8">
    <name type="scientific">Malassezia furfur</name>
    <name type="common">Pityriasis versicolor infection agent</name>
    <name type="synonym">Pityrosporum furfur</name>
    <dbReference type="NCBI Taxonomy" id="55194"/>
    <lineage>
        <taxon>Eukaryota</taxon>
        <taxon>Fungi</taxon>
        <taxon>Dikarya</taxon>
        <taxon>Basidiomycota</taxon>
        <taxon>Ustilaginomycotina</taxon>
        <taxon>Malasseziomycetes</taxon>
        <taxon>Malasseziales</taxon>
        <taxon>Malasseziaceae</taxon>
        <taxon>Malassezia</taxon>
    </lineage>
</organism>
<accession>A0ABY8EL40</accession>
<dbReference type="HAMAP" id="MF_00361">
    <property type="entry name" value="NAD_kinase"/>
    <property type="match status" value="1"/>
</dbReference>
<evidence type="ECO:0000256" key="2">
    <source>
        <dbReference type="ARBA" id="ARBA00022679"/>
    </source>
</evidence>
<keyword evidence="2 7" id="KW-0808">Transferase</keyword>
<dbReference type="InterPro" id="IPR017438">
    <property type="entry name" value="ATP-NAD_kinase_N"/>
</dbReference>
<dbReference type="InterPro" id="IPR002504">
    <property type="entry name" value="NADK"/>
</dbReference>
<evidence type="ECO:0000313" key="8">
    <source>
        <dbReference type="Proteomes" id="UP000818624"/>
    </source>
</evidence>
<evidence type="ECO:0000313" key="7">
    <source>
        <dbReference type="EMBL" id="WFD46289.1"/>
    </source>
</evidence>
<feature type="region of interest" description="Disordered" evidence="6">
    <location>
        <begin position="158"/>
        <end position="180"/>
    </location>
</feature>
<evidence type="ECO:0000256" key="6">
    <source>
        <dbReference type="SAM" id="MobiDB-lite"/>
    </source>
</evidence>
<feature type="region of interest" description="Disordered" evidence="6">
    <location>
        <begin position="502"/>
        <end position="709"/>
    </location>
</feature>
<protein>
    <submittedName>
        <fullName evidence="7">NAD(+) kinase</fullName>
        <ecNumber evidence="7">2.7.1.23</ecNumber>
    </submittedName>
</protein>
<dbReference type="InterPro" id="IPR016064">
    <property type="entry name" value="NAD/diacylglycerol_kinase_sf"/>
</dbReference>
<feature type="compositionally biased region" description="Acidic residues" evidence="6">
    <location>
        <begin position="557"/>
        <end position="567"/>
    </location>
</feature>
<keyword evidence="8" id="KW-1185">Reference proteome</keyword>
<dbReference type="PANTHER" id="PTHR20275">
    <property type="entry name" value="NAD KINASE"/>
    <property type="match status" value="1"/>
</dbReference>
<feature type="region of interest" description="Disordered" evidence="6">
    <location>
        <begin position="310"/>
        <end position="332"/>
    </location>
</feature>
<proteinExistence type="inferred from homology"/>
<feature type="compositionally biased region" description="Basic and acidic residues" evidence="6">
    <location>
        <begin position="535"/>
        <end position="545"/>
    </location>
</feature>
<comment type="similarity">
    <text evidence="1">Belongs to the NAD kinase family.</text>
</comment>
<feature type="compositionally biased region" description="Acidic residues" evidence="6">
    <location>
        <begin position="700"/>
        <end position="709"/>
    </location>
</feature>
<sequence length="709" mass="77973">MASIRPDEQAEYTPEQPPSLNGVFARSQQSMSINKPEAMQHSPSVLPTTPSPEGDEELDGRMRSITSQLAETAVGVREMSKQLVRARVHSDVESVMIITKARDNHLVELTREMAVWLMTTRTSNKGRGITVYVDSQLRYSKRFNIDKIREEHPEVFEPIHPHQHGRGQPQGQSNHKTSPEEGQLRFWTADLCSSSPDLFDFVITLGGDGTVLFCSWLFQNSVPPVVPFSLGSLGFLTPFNFDDYKSSLTNVLQKGMRLSMRMRFRATVYRAIPPTDPGASRYLRKAIKSSDTGEIIMRNIQEDGWNAIEVGPTARDTPGEHSSNKPQKDKPVRCFGTRPVESFEILNDLVVDRGPSPFVSMLEVFADNNHLTTAQADGLCVSTPTGSTAYSLSAGGSLVYPDIPAILMTPICPHTLSFRPMLLPDSMELRIAVPYHSRSNAWASFDGRGRIEIKRGDHIKVTASPYPFPAVCPEDQPYPWFDSVSRTLNWNQRQKQKSFVMVEEHVPSTDSNSKPTSGGAEQRSTTQGQRAAAELPERPKSEPPKAPESASSNNSDMDSESEEEYDIDDRSTAPVSRTSTIDRTLSEPSGSMPSVAAAMRREVFSSVQPMTSLSSSINQAHDMSTPDEVHTPSRFGSGGPPKAPPLSRRHLAAVNRRLTSSLRPSSDDAARSDRPAASESGKGTGPVPCSQAIVVYGHDDTDDSESSEA</sequence>
<feature type="compositionally biased region" description="Polar residues" evidence="6">
    <location>
        <begin position="573"/>
        <end position="592"/>
    </location>
</feature>
<evidence type="ECO:0000256" key="1">
    <source>
        <dbReference type="ARBA" id="ARBA00010995"/>
    </source>
</evidence>
<dbReference type="SUPFAM" id="SSF111331">
    <property type="entry name" value="NAD kinase/diacylglycerol kinase-like"/>
    <property type="match status" value="1"/>
</dbReference>
<keyword evidence="3 7" id="KW-0418">Kinase</keyword>
<feature type="compositionally biased region" description="Basic and acidic residues" evidence="6">
    <location>
        <begin position="665"/>
        <end position="676"/>
    </location>
</feature>
<keyword evidence="4" id="KW-0521">NADP</keyword>
<dbReference type="InterPro" id="IPR017437">
    <property type="entry name" value="ATP-NAD_kinase_PpnK-typ_C"/>
</dbReference>
<evidence type="ECO:0000256" key="5">
    <source>
        <dbReference type="ARBA" id="ARBA00023027"/>
    </source>
</evidence>
<feature type="region of interest" description="Disordered" evidence="6">
    <location>
        <begin position="1"/>
        <end position="58"/>
    </location>
</feature>
<dbReference type="Gene3D" id="2.60.200.30">
    <property type="entry name" value="Probable inorganic polyphosphate/atp-NAD kinase, domain 2"/>
    <property type="match status" value="1"/>
</dbReference>
<evidence type="ECO:0000256" key="4">
    <source>
        <dbReference type="ARBA" id="ARBA00022857"/>
    </source>
</evidence>
<dbReference type="PANTHER" id="PTHR20275:SF0">
    <property type="entry name" value="NAD KINASE"/>
    <property type="match status" value="1"/>
</dbReference>
<name>A0ABY8EL40_MALFU</name>
<feature type="compositionally biased region" description="Polar residues" evidence="6">
    <location>
        <begin position="605"/>
        <end position="622"/>
    </location>
</feature>
<dbReference type="Pfam" id="PF20143">
    <property type="entry name" value="NAD_kinase_C"/>
    <property type="match status" value="1"/>
</dbReference>
<reference evidence="7 8" key="1">
    <citation type="journal article" date="2020" name="Elife">
        <title>Loss of centromere function drives karyotype evolution in closely related Malassezia species.</title>
        <authorList>
            <person name="Sankaranarayanan S.R."/>
            <person name="Ianiri G."/>
            <person name="Coelho M.A."/>
            <person name="Reza M.H."/>
            <person name="Thimmappa B.C."/>
            <person name="Ganguly P."/>
            <person name="Vadnala R.N."/>
            <person name="Sun S."/>
            <person name="Siddharthan R."/>
            <person name="Tellgren-Roth C."/>
            <person name="Dawson T.L."/>
            <person name="Heitman J."/>
            <person name="Sanyal K."/>
        </authorList>
    </citation>
    <scope>NUCLEOTIDE SEQUENCE [LARGE SCALE GENOMIC DNA]</scope>
    <source>
        <strain evidence="7">CBS14141</strain>
    </source>
</reference>